<evidence type="ECO:0000313" key="2">
    <source>
        <dbReference type="EMBL" id="SZF04102.1"/>
    </source>
</evidence>
<evidence type="ECO:0000256" key="1">
    <source>
        <dbReference type="SAM" id="SignalP"/>
    </source>
</evidence>
<keyword evidence="1" id="KW-0732">Signal</keyword>
<protein>
    <recommendedName>
        <fullName evidence="4">Candidate secreted effector protein</fullName>
    </recommendedName>
</protein>
<reference evidence="2 3" key="1">
    <citation type="submission" date="2017-11" db="EMBL/GenBank/DDBJ databases">
        <authorList>
            <person name="Kracher B."/>
        </authorList>
    </citation>
    <scope>NUCLEOTIDE SEQUENCE [LARGE SCALE GENOMIC DNA]</scope>
    <source>
        <strain evidence="2 3">RACE1</strain>
    </source>
</reference>
<dbReference type="VEuPathDB" id="FungiDB:BLGHR1_14897"/>
<evidence type="ECO:0000313" key="3">
    <source>
        <dbReference type="Proteomes" id="UP000275772"/>
    </source>
</evidence>
<proteinExistence type="predicted"/>
<feature type="signal peptide" evidence="1">
    <location>
        <begin position="1"/>
        <end position="20"/>
    </location>
</feature>
<dbReference type="EMBL" id="UNSH01000064">
    <property type="protein sequence ID" value="SZF04102.1"/>
    <property type="molecule type" value="Genomic_DNA"/>
</dbReference>
<dbReference type="AlphaFoldDB" id="A0A383UXS3"/>
<sequence>MRLLGTLTTVPFLFSVYVVGKHGYICSDSGQTTNTFYDQALVEKSVTSACVPDSELSTAKLAANVEAKKYPQVWVDSKDYGFKETVLLWKYQGNSPESLEESNVFVFTNKSCDILGLLQKSGDQYTICKGVKKENDKKTSSEILSKKPRPGIFTGRRGYYENYEDDSPPRTGFLSGIIDWISGNQEPEQYQQRGYGGQQSMMCPPGGCPPNYPQMGCPPGGCPPNYPQMGCPPSGCPPNYPPMGCPPGGCPPNHPQMGCPPGGCPPNYPQMGCPPSGCPPNYPPMRYPSGGCGPGGCPPR</sequence>
<gene>
    <name evidence="2" type="ORF">BLGHR1_14897</name>
</gene>
<feature type="chain" id="PRO_5016805392" description="Candidate secreted effector protein" evidence="1">
    <location>
        <begin position="21"/>
        <end position="300"/>
    </location>
</feature>
<accession>A0A383UXS3</accession>
<name>A0A383UXS3_BLUHO</name>
<evidence type="ECO:0008006" key="4">
    <source>
        <dbReference type="Google" id="ProtNLM"/>
    </source>
</evidence>
<dbReference type="Proteomes" id="UP000275772">
    <property type="component" value="Unassembled WGS sequence"/>
</dbReference>
<organism evidence="2 3">
    <name type="scientific">Blumeria hordei</name>
    <name type="common">Barley powdery mildew</name>
    <name type="synonym">Blumeria graminis f. sp. hordei</name>
    <dbReference type="NCBI Taxonomy" id="2867405"/>
    <lineage>
        <taxon>Eukaryota</taxon>
        <taxon>Fungi</taxon>
        <taxon>Dikarya</taxon>
        <taxon>Ascomycota</taxon>
        <taxon>Pezizomycotina</taxon>
        <taxon>Leotiomycetes</taxon>
        <taxon>Erysiphales</taxon>
        <taxon>Erysiphaceae</taxon>
        <taxon>Blumeria</taxon>
    </lineage>
</organism>